<accession>A0A444WDG6</accession>
<proteinExistence type="predicted"/>
<keyword evidence="2" id="KW-1185">Reference proteome</keyword>
<protein>
    <submittedName>
        <fullName evidence="1">Uncharacterized protein</fullName>
    </submittedName>
</protein>
<sequence length="506" mass="60294">MNALTDIISIMSLDDKQEFIKHINNKNKRKDTLNTDLFKLLITDDINIKDKLYSDAKNADAYHALRKRMYDSLIGFMANRSFENNTGDEHEITRLLLVSRVFFEHKLYREAFKCLAKAEARALAGEYFSLLNEIYQVQIQFAHFDPQFNLDKALKNFAQNSKRLRNEEQLNLAYAVMRRELMEIYHKGKVTDVQQLITNTMKSFGISLREVLTFKSLYQMLFIANEYASINSNYSLVETFLVKGYRFIIDRQELAQKHLYYHIYILYFMANIHFRNRRFSECSEYLDLMFIEMYKQNKKYYSRFIGRYYLLLMLNENYSGNAQTVLKLIDKAQAETKKADPTDKNDLLFFYVTYWLQQENAREARRFMREFIHSDSWYEKRMGMDWAIKRSLVEIVMHAELEDTEQALYRLKVFKRRYKKYLTEVKEERVIAYTSLVEKFITDNTIIHSKTFIQQLNQITQQALAESGDVFVLSFIGWLSAKVNKKPIYPTILNLINNHFSPFHSA</sequence>
<organism evidence="1 2">
    <name type="scientific">Flavobacterium beibuense</name>
    <dbReference type="NCBI Taxonomy" id="657326"/>
    <lineage>
        <taxon>Bacteria</taxon>
        <taxon>Pseudomonadati</taxon>
        <taxon>Bacteroidota</taxon>
        <taxon>Flavobacteriia</taxon>
        <taxon>Flavobacteriales</taxon>
        <taxon>Flavobacteriaceae</taxon>
        <taxon>Flavobacterium</taxon>
    </lineage>
</organism>
<dbReference type="Proteomes" id="UP000289775">
    <property type="component" value="Unassembled WGS sequence"/>
</dbReference>
<reference evidence="1 2" key="1">
    <citation type="submission" date="2014-12" db="EMBL/GenBank/DDBJ databases">
        <title>Genome sequence of Flavobacterium beibuense RSKm HC5.</title>
        <authorList>
            <person name="Kim J.F."/>
            <person name="Song J.Y."/>
            <person name="Kwak M.-J."/>
            <person name="Lee S.-W."/>
        </authorList>
    </citation>
    <scope>NUCLEOTIDE SEQUENCE [LARGE SCALE GENOMIC DNA]</scope>
    <source>
        <strain evidence="1 2">RSKm HC5</strain>
    </source>
</reference>
<dbReference type="AlphaFoldDB" id="A0A444WDG6"/>
<name>A0A444WDG6_9FLAO</name>
<dbReference type="EMBL" id="JUIW01000004">
    <property type="protein sequence ID" value="RYJ43868.1"/>
    <property type="molecule type" value="Genomic_DNA"/>
</dbReference>
<evidence type="ECO:0000313" key="2">
    <source>
        <dbReference type="Proteomes" id="UP000289775"/>
    </source>
</evidence>
<gene>
    <name evidence="1" type="ORF">NU09_1376</name>
</gene>
<dbReference type="RefSeq" id="WP_129750527.1">
    <property type="nucleotide sequence ID" value="NZ_JUIW01000004.1"/>
</dbReference>
<dbReference type="OrthoDB" id="732094at2"/>
<evidence type="ECO:0000313" key="1">
    <source>
        <dbReference type="EMBL" id="RYJ43868.1"/>
    </source>
</evidence>
<comment type="caution">
    <text evidence="1">The sequence shown here is derived from an EMBL/GenBank/DDBJ whole genome shotgun (WGS) entry which is preliminary data.</text>
</comment>